<proteinExistence type="predicted"/>
<comment type="caution">
    <text evidence="1">The sequence shown here is derived from an EMBL/GenBank/DDBJ whole genome shotgun (WGS) entry which is preliminary data.</text>
</comment>
<dbReference type="AlphaFoldDB" id="A0AAV8ZBE6"/>
<protein>
    <submittedName>
        <fullName evidence="1">Uncharacterized protein</fullName>
    </submittedName>
</protein>
<name>A0AAV8ZBE6_9CUCU</name>
<dbReference type="Proteomes" id="UP001162162">
    <property type="component" value="Unassembled WGS sequence"/>
</dbReference>
<dbReference type="EMBL" id="JAPWTK010000007">
    <property type="protein sequence ID" value="KAJ8960904.1"/>
    <property type="molecule type" value="Genomic_DNA"/>
</dbReference>
<organism evidence="1 2">
    <name type="scientific">Aromia moschata</name>
    <dbReference type="NCBI Taxonomy" id="1265417"/>
    <lineage>
        <taxon>Eukaryota</taxon>
        <taxon>Metazoa</taxon>
        <taxon>Ecdysozoa</taxon>
        <taxon>Arthropoda</taxon>
        <taxon>Hexapoda</taxon>
        <taxon>Insecta</taxon>
        <taxon>Pterygota</taxon>
        <taxon>Neoptera</taxon>
        <taxon>Endopterygota</taxon>
        <taxon>Coleoptera</taxon>
        <taxon>Polyphaga</taxon>
        <taxon>Cucujiformia</taxon>
        <taxon>Chrysomeloidea</taxon>
        <taxon>Cerambycidae</taxon>
        <taxon>Cerambycinae</taxon>
        <taxon>Callichromatini</taxon>
        <taxon>Aromia</taxon>
    </lineage>
</organism>
<gene>
    <name evidence="1" type="ORF">NQ318_020203</name>
</gene>
<evidence type="ECO:0000313" key="2">
    <source>
        <dbReference type="Proteomes" id="UP001162162"/>
    </source>
</evidence>
<reference evidence="1" key="1">
    <citation type="journal article" date="2023" name="Insect Mol. Biol.">
        <title>Genome sequencing provides insights into the evolution of gene families encoding plant cell wall-degrading enzymes in longhorned beetles.</title>
        <authorList>
            <person name="Shin N.R."/>
            <person name="Okamura Y."/>
            <person name="Kirsch R."/>
            <person name="Pauchet Y."/>
        </authorList>
    </citation>
    <scope>NUCLEOTIDE SEQUENCE</scope>
    <source>
        <strain evidence="1">AMC_N1</strain>
    </source>
</reference>
<keyword evidence="2" id="KW-1185">Reference proteome</keyword>
<evidence type="ECO:0000313" key="1">
    <source>
        <dbReference type="EMBL" id="KAJ8960904.1"/>
    </source>
</evidence>
<sequence length="73" mass="8279">MVNHLPLTAVRKMHNCDLEVYDQEVSSRQEVQGKTFSGLQGKKGLGTSGLDFSVKVFIFAKKLNLQFYQDTEK</sequence>
<accession>A0AAV8ZBE6</accession>